<evidence type="ECO:0000256" key="11">
    <source>
        <dbReference type="HAMAP-Rule" id="MF_00165"/>
    </source>
</evidence>
<reference evidence="13 14" key="1">
    <citation type="submission" date="2016-10" db="EMBL/GenBank/DDBJ databases">
        <authorList>
            <person name="de Groot N.N."/>
        </authorList>
    </citation>
    <scope>NUCLEOTIDE SEQUENCE [LARGE SCALE GENOMIC DNA]</scope>
    <source>
        <strain evidence="13 14">ATCC 51327</strain>
    </source>
</reference>
<evidence type="ECO:0000313" key="14">
    <source>
        <dbReference type="Proteomes" id="UP000199006"/>
    </source>
</evidence>
<comment type="catalytic activity">
    <reaction evidence="9 11">
        <text>dTMP + ATP = dTDP + ADP</text>
        <dbReference type="Rhea" id="RHEA:13517"/>
        <dbReference type="ChEBI" id="CHEBI:30616"/>
        <dbReference type="ChEBI" id="CHEBI:58369"/>
        <dbReference type="ChEBI" id="CHEBI:63528"/>
        <dbReference type="ChEBI" id="CHEBI:456216"/>
        <dbReference type="EC" id="2.7.4.9"/>
    </reaction>
</comment>
<evidence type="ECO:0000256" key="7">
    <source>
        <dbReference type="ARBA" id="ARBA00022777"/>
    </source>
</evidence>
<evidence type="ECO:0000256" key="9">
    <source>
        <dbReference type="ARBA" id="ARBA00048743"/>
    </source>
</evidence>
<dbReference type="HAMAP" id="MF_00165">
    <property type="entry name" value="Thymidylate_kinase"/>
    <property type="match status" value="1"/>
</dbReference>
<dbReference type="Pfam" id="PF02223">
    <property type="entry name" value="Thymidylate_kin"/>
    <property type="match status" value="1"/>
</dbReference>
<dbReference type="PANTHER" id="PTHR10344:SF4">
    <property type="entry name" value="UMP-CMP KINASE 2, MITOCHONDRIAL"/>
    <property type="match status" value="1"/>
</dbReference>
<dbReference type="CDD" id="cd01672">
    <property type="entry name" value="TMPK"/>
    <property type="match status" value="1"/>
</dbReference>
<evidence type="ECO:0000256" key="4">
    <source>
        <dbReference type="ARBA" id="ARBA00022679"/>
    </source>
</evidence>
<dbReference type="EC" id="2.7.4.9" evidence="2 11"/>
<dbReference type="NCBIfam" id="TIGR00041">
    <property type="entry name" value="DTMP_kinase"/>
    <property type="match status" value="1"/>
</dbReference>
<dbReference type="GO" id="GO:0005829">
    <property type="term" value="C:cytosol"/>
    <property type="evidence" value="ECO:0007669"/>
    <property type="project" value="TreeGrafter"/>
</dbReference>
<dbReference type="EMBL" id="FOTI01000021">
    <property type="protein sequence ID" value="SFL62819.1"/>
    <property type="molecule type" value="Genomic_DNA"/>
</dbReference>
<comment type="function">
    <text evidence="10 11">Phosphorylation of dTMP to form dTDP in both de novo and salvage pathways of dTTP synthesis.</text>
</comment>
<dbReference type="InterPro" id="IPR018095">
    <property type="entry name" value="Thymidylate_kin_CS"/>
</dbReference>
<dbReference type="GO" id="GO:0005524">
    <property type="term" value="F:ATP binding"/>
    <property type="evidence" value="ECO:0007669"/>
    <property type="project" value="UniProtKB-UniRule"/>
</dbReference>
<feature type="domain" description="Thymidylate kinase-like" evidence="12">
    <location>
        <begin position="10"/>
        <end position="201"/>
    </location>
</feature>
<keyword evidence="8 11" id="KW-0067">ATP-binding</keyword>
<evidence type="ECO:0000256" key="6">
    <source>
        <dbReference type="ARBA" id="ARBA00022741"/>
    </source>
</evidence>
<dbReference type="GO" id="GO:0004798">
    <property type="term" value="F:dTMP kinase activity"/>
    <property type="evidence" value="ECO:0007669"/>
    <property type="project" value="UniProtKB-UniRule"/>
</dbReference>
<dbReference type="FunFam" id="3.40.50.300:FF:000225">
    <property type="entry name" value="Thymidylate kinase"/>
    <property type="match status" value="1"/>
</dbReference>
<dbReference type="GO" id="GO:0006227">
    <property type="term" value="P:dUDP biosynthetic process"/>
    <property type="evidence" value="ECO:0007669"/>
    <property type="project" value="TreeGrafter"/>
</dbReference>
<name>A0A1I4J8C6_9FIRM</name>
<dbReference type="STRING" id="29563.SAMN02983006_01633"/>
<evidence type="ECO:0000256" key="5">
    <source>
        <dbReference type="ARBA" id="ARBA00022727"/>
    </source>
</evidence>
<keyword evidence="5 11" id="KW-0545">Nucleotide biosynthesis</keyword>
<protein>
    <recommendedName>
        <fullName evidence="3 11">Thymidylate kinase</fullName>
        <ecNumber evidence="2 11">2.7.4.9</ecNumber>
    </recommendedName>
    <alternativeName>
        <fullName evidence="11">dTMP kinase</fullName>
    </alternativeName>
</protein>
<gene>
    <name evidence="11" type="primary">tmk</name>
    <name evidence="13" type="ORF">SAMN02983006_01633</name>
</gene>
<dbReference type="InterPro" id="IPR039430">
    <property type="entry name" value="Thymidylate_kin-like_dom"/>
</dbReference>
<keyword evidence="14" id="KW-1185">Reference proteome</keyword>
<keyword evidence="4 11" id="KW-0808">Transferase</keyword>
<accession>A0A1I4J8C6</accession>
<dbReference type="InterPro" id="IPR027417">
    <property type="entry name" value="P-loop_NTPase"/>
</dbReference>
<evidence type="ECO:0000256" key="2">
    <source>
        <dbReference type="ARBA" id="ARBA00012980"/>
    </source>
</evidence>
<keyword evidence="7 11" id="KW-0418">Kinase</keyword>
<dbReference type="AlphaFoldDB" id="A0A1I4J8C6"/>
<dbReference type="GO" id="GO:0006233">
    <property type="term" value="P:dTDP biosynthetic process"/>
    <property type="evidence" value="ECO:0007669"/>
    <property type="project" value="InterPro"/>
</dbReference>
<evidence type="ECO:0000313" key="13">
    <source>
        <dbReference type="EMBL" id="SFL62819.1"/>
    </source>
</evidence>
<sequence>MLAKGFFITFEGIEGSGKTTQIELLANYLETAGYPILVTREPGGTMIGNKIRQILLDPQNEAMDYHTEILLYAADRAQHFQEKIKPALKEGKIVISDRFVDSNLAYQGVGRGLDYDFVYKINDWVIDSCWPDLTLLLDLDFRTGLKRARALSADLTGDRVEREADAFHQKVRNAYLDLAAKDDRFELVEAAGDKTEVHQKIKNIISRRLA</sequence>
<dbReference type="InterPro" id="IPR018094">
    <property type="entry name" value="Thymidylate_kinase"/>
</dbReference>
<evidence type="ECO:0000256" key="1">
    <source>
        <dbReference type="ARBA" id="ARBA00009776"/>
    </source>
</evidence>
<evidence type="ECO:0000256" key="3">
    <source>
        <dbReference type="ARBA" id="ARBA00017144"/>
    </source>
</evidence>
<dbReference type="Gene3D" id="3.40.50.300">
    <property type="entry name" value="P-loop containing nucleotide triphosphate hydrolases"/>
    <property type="match status" value="1"/>
</dbReference>
<organism evidence="13 14">
    <name type="scientific">Halanaerobium salsuginis</name>
    <dbReference type="NCBI Taxonomy" id="29563"/>
    <lineage>
        <taxon>Bacteria</taxon>
        <taxon>Bacillati</taxon>
        <taxon>Bacillota</taxon>
        <taxon>Clostridia</taxon>
        <taxon>Halanaerobiales</taxon>
        <taxon>Halanaerobiaceae</taxon>
        <taxon>Halanaerobium</taxon>
    </lineage>
</organism>
<evidence type="ECO:0000259" key="12">
    <source>
        <dbReference type="Pfam" id="PF02223"/>
    </source>
</evidence>
<evidence type="ECO:0000256" key="10">
    <source>
        <dbReference type="ARBA" id="ARBA00057735"/>
    </source>
</evidence>
<dbReference type="GO" id="GO:0006235">
    <property type="term" value="P:dTTP biosynthetic process"/>
    <property type="evidence" value="ECO:0007669"/>
    <property type="project" value="UniProtKB-UniRule"/>
</dbReference>
<feature type="binding site" evidence="11">
    <location>
        <begin position="12"/>
        <end position="19"/>
    </location>
    <ligand>
        <name>ATP</name>
        <dbReference type="ChEBI" id="CHEBI:30616"/>
    </ligand>
</feature>
<dbReference type="SUPFAM" id="SSF52540">
    <property type="entry name" value="P-loop containing nucleoside triphosphate hydrolases"/>
    <property type="match status" value="1"/>
</dbReference>
<comment type="similarity">
    <text evidence="1 11">Belongs to the thymidylate kinase family.</text>
</comment>
<keyword evidence="6 11" id="KW-0547">Nucleotide-binding</keyword>
<dbReference type="PROSITE" id="PS01331">
    <property type="entry name" value="THYMIDYLATE_KINASE"/>
    <property type="match status" value="1"/>
</dbReference>
<proteinExistence type="inferred from homology"/>
<evidence type="ECO:0000256" key="8">
    <source>
        <dbReference type="ARBA" id="ARBA00022840"/>
    </source>
</evidence>
<dbReference type="PANTHER" id="PTHR10344">
    <property type="entry name" value="THYMIDYLATE KINASE"/>
    <property type="match status" value="1"/>
</dbReference>
<dbReference type="Proteomes" id="UP000199006">
    <property type="component" value="Unassembled WGS sequence"/>
</dbReference>